<protein>
    <submittedName>
        <fullName evidence="2">Uncharacterized protein</fullName>
    </submittedName>
</protein>
<keyword evidence="1" id="KW-1133">Transmembrane helix</keyword>
<keyword evidence="3" id="KW-1185">Reference proteome</keyword>
<organism evidence="2 3">
    <name type="scientific">Pannonibacter indicus</name>
    <dbReference type="NCBI Taxonomy" id="466044"/>
    <lineage>
        <taxon>Bacteria</taxon>
        <taxon>Pseudomonadati</taxon>
        <taxon>Pseudomonadota</taxon>
        <taxon>Alphaproteobacteria</taxon>
        <taxon>Hyphomicrobiales</taxon>
        <taxon>Stappiaceae</taxon>
        <taxon>Pannonibacter</taxon>
    </lineage>
</organism>
<dbReference type="EMBL" id="CYHE01000009">
    <property type="protein sequence ID" value="CUA98391.1"/>
    <property type="molecule type" value="Genomic_DNA"/>
</dbReference>
<sequence length="214" mass="23495">MDLVSPSPTRTEYIHDDRTQTRVAMVIIGFGAAACVAGSLMANSIWPAALASLISGSIILRLHLQTARTRVIFDTHGNKLLLEHRTPSGRLLGSGRYELSSLENVVAEKAGPLHNFMSRKVWQRPVMIIAGQRVPLTYRSFETGSGTAEIITQLRDRFGLPRSARSMAEQEDNGFIEVRQPRASRAAKGDEDEDNLTAIAKKARAIREQSVGDA</sequence>
<keyword evidence="1" id="KW-0472">Membrane</keyword>
<evidence type="ECO:0000313" key="3">
    <source>
        <dbReference type="Proteomes" id="UP000183900"/>
    </source>
</evidence>
<evidence type="ECO:0000256" key="1">
    <source>
        <dbReference type="SAM" id="Phobius"/>
    </source>
</evidence>
<reference evidence="3" key="1">
    <citation type="submission" date="2015-08" db="EMBL/GenBank/DDBJ databases">
        <authorList>
            <person name="Varghese N."/>
        </authorList>
    </citation>
    <scope>NUCLEOTIDE SEQUENCE [LARGE SCALE GENOMIC DNA]</scope>
    <source>
        <strain evidence="3">DSM 23407</strain>
    </source>
</reference>
<dbReference type="OrthoDB" id="7870901at2"/>
<feature type="transmembrane region" description="Helical" evidence="1">
    <location>
        <begin position="21"/>
        <end position="39"/>
    </location>
</feature>
<dbReference type="RefSeq" id="WP_055456341.1">
    <property type="nucleotide sequence ID" value="NZ_CYHE01000009.1"/>
</dbReference>
<dbReference type="Proteomes" id="UP000183900">
    <property type="component" value="Unassembled WGS sequence"/>
</dbReference>
<gene>
    <name evidence="2" type="ORF">Ga0061067_109127</name>
</gene>
<dbReference type="AlphaFoldDB" id="A0A0K6I5M2"/>
<proteinExistence type="predicted"/>
<name>A0A0K6I5M2_9HYPH</name>
<evidence type="ECO:0000313" key="2">
    <source>
        <dbReference type="EMBL" id="CUA98391.1"/>
    </source>
</evidence>
<feature type="transmembrane region" description="Helical" evidence="1">
    <location>
        <begin position="45"/>
        <end position="64"/>
    </location>
</feature>
<keyword evidence="1" id="KW-0812">Transmembrane</keyword>
<accession>A0A0K6I5M2</accession>